<feature type="non-terminal residue" evidence="2">
    <location>
        <position position="56"/>
    </location>
</feature>
<proteinExistence type="predicted"/>
<feature type="region of interest" description="Disordered" evidence="1">
    <location>
        <begin position="1"/>
        <end position="33"/>
    </location>
</feature>
<feature type="compositionally biased region" description="Polar residues" evidence="1">
    <location>
        <begin position="1"/>
        <end position="13"/>
    </location>
</feature>
<keyword evidence="3" id="KW-1185">Reference proteome</keyword>
<accession>A0A392UX90</accession>
<protein>
    <submittedName>
        <fullName evidence="2">Uncharacterized protein</fullName>
    </submittedName>
</protein>
<dbReference type="EMBL" id="LXQA011000412">
    <property type="protein sequence ID" value="MCI80654.1"/>
    <property type="molecule type" value="Genomic_DNA"/>
</dbReference>
<dbReference type="Proteomes" id="UP000265520">
    <property type="component" value="Unassembled WGS sequence"/>
</dbReference>
<comment type="caution">
    <text evidence="2">The sequence shown here is derived from an EMBL/GenBank/DDBJ whole genome shotgun (WGS) entry which is preliminary data.</text>
</comment>
<name>A0A392UX90_9FABA</name>
<evidence type="ECO:0000313" key="3">
    <source>
        <dbReference type="Proteomes" id="UP000265520"/>
    </source>
</evidence>
<reference evidence="2 3" key="1">
    <citation type="journal article" date="2018" name="Front. Plant Sci.">
        <title>Red Clover (Trifolium pratense) and Zigzag Clover (T. medium) - A Picture of Genomic Similarities and Differences.</title>
        <authorList>
            <person name="Dluhosova J."/>
            <person name="Istvanek J."/>
            <person name="Nedelnik J."/>
            <person name="Repkova J."/>
        </authorList>
    </citation>
    <scope>NUCLEOTIDE SEQUENCE [LARGE SCALE GENOMIC DNA]</scope>
    <source>
        <strain evidence="3">cv. 10/8</strain>
        <tissue evidence="2">Leaf</tissue>
    </source>
</reference>
<sequence>MDKSQPSVNSMNSDMRRAQKELRGAQEAGPKRVPQVLILRGVQGVLRGAQRPDPKT</sequence>
<evidence type="ECO:0000313" key="2">
    <source>
        <dbReference type="EMBL" id="MCI80654.1"/>
    </source>
</evidence>
<dbReference type="AlphaFoldDB" id="A0A392UX90"/>
<evidence type="ECO:0000256" key="1">
    <source>
        <dbReference type="SAM" id="MobiDB-lite"/>
    </source>
</evidence>
<feature type="compositionally biased region" description="Basic and acidic residues" evidence="1">
    <location>
        <begin position="14"/>
        <end position="24"/>
    </location>
</feature>
<organism evidence="2 3">
    <name type="scientific">Trifolium medium</name>
    <dbReference type="NCBI Taxonomy" id="97028"/>
    <lineage>
        <taxon>Eukaryota</taxon>
        <taxon>Viridiplantae</taxon>
        <taxon>Streptophyta</taxon>
        <taxon>Embryophyta</taxon>
        <taxon>Tracheophyta</taxon>
        <taxon>Spermatophyta</taxon>
        <taxon>Magnoliopsida</taxon>
        <taxon>eudicotyledons</taxon>
        <taxon>Gunneridae</taxon>
        <taxon>Pentapetalae</taxon>
        <taxon>rosids</taxon>
        <taxon>fabids</taxon>
        <taxon>Fabales</taxon>
        <taxon>Fabaceae</taxon>
        <taxon>Papilionoideae</taxon>
        <taxon>50 kb inversion clade</taxon>
        <taxon>NPAAA clade</taxon>
        <taxon>Hologalegina</taxon>
        <taxon>IRL clade</taxon>
        <taxon>Trifolieae</taxon>
        <taxon>Trifolium</taxon>
    </lineage>
</organism>